<proteinExistence type="predicted"/>
<dbReference type="RefSeq" id="WP_188499421.1">
    <property type="nucleotide sequence ID" value="NZ_BMFV01000064.1"/>
</dbReference>
<keyword evidence="5" id="KW-1185">Reference proteome</keyword>
<dbReference type="Proteomes" id="UP000656813">
    <property type="component" value="Unassembled WGS sequence"/>
</dbReference>
<sequence>MPKKNDSYASRSERRKNKGFDRFLNWAIGIVVVLIVLIGGYLLFNILHSPDTEASTTSTNNKSHEAKSDDTQDKAKSDSEAKGTESQDDSENVVPNDASQNPDDGSSATDSDDQSNEDSGGGPKGPWKPIGTTQSEPHQTNYDEGSVDWNERVKALSYATGISEEDMTLIWLGNGGAPDKSLGKVKDKQTGKIYDVILQWVKDKGWKPISVDPE</sequence>
<accession>A0A8J3A2M1</accession>
<evidence type="ECO:0000313" key="5">
    <source>
        <dbReference type="Proteomes" id="UP000656813"/>
    </source>
</evidence>
<evidence type="ECO:0000313" key="4">
    <source>
        <dbReference type="EMBL" id="GGH89030.1"/>
    </source>
</evidence>
<feature type="region of interest" description="Disordered" evidence="1">
    <location>
        <begin position="52"/>
        <end position="146"/>
    </location>
</feature>
<dbReference type="AlphaFoldDB" id="A0A8J3A2M1"/>
<gene>
    <name evidence="4" type="primary">yrrS</name>
    <name evidence="4" type="ORF">GCM10007096_42700</name>
</gene>
<organism evidence="4 5">
    <name type="scientific">Pullulanibacillus pueri</name>
    <dbReference type="NCBI Taxonomy" id="1437324"/>
    <lineage>
        <taxon>Bacteria</taxon>
        <taxon>Bacillati</taxon>
        <taxon>Bacillota</taxon>
        <taxon>Bacilli</taxon>
        <taxon>Bacillales</taxon>
        <taxon>Sporolactobacillaceae</taxon>
        <taxon>Pullulanibacillus</taxon>
    </lineage>
</organism>
<feature type="transmembrane region" description="Helical" evidence="2">
    <location>
        <begin position="23"/>
        <end position="44"/>
    </location>
</feature>
<evidence type="ECO:0000259" key="3">
    <source>
        <dbReference type="Pfam" id="PF07423"/>
    </source>
</evidence>
<keyword evidence="2" id="KW-0812">Transmembrane</keyword>
<evidence type="ECO:0000256" key="2">
    <source>
        <dbReference type="SAM" id="Phobius"/>
    </source>
</evidence>
<evidence type="ECO:0000256" key="1">
    <source>
        <dbReference type="SAM" id="MobiDB-lite"/>
    </source>
</evidence>
<dbReference type="InterPro" id="IPR009988">
    <property type="entry name" value="DUF1510"/>
</dbReference>
<feature type="compositionally biased region" description="Polar residues" evidence="1">
    <location>
        <begin position="132"/>
        <end position="143"/>
    </location>
</feature>
<feature type="compositionally biased region" description="Polar residues" evidence="1">
    <location>
        <begin position="52"/>
        <end position="61"/>
    </location>
</feature>
<protein>
    <submittedName>
        <fullName evidence="4">Putative membrane protein YrrS</fullName>
    </submittedName>
</protein>
<feature type="compositionally biased region" description="Basic and acidic residues" evidence="1">
    <location>
        <begin position="62"/>
        <end position="85"/>
    </location>
</feature>
<reference evidence="4" key="2">
    <citation type="submission" date="2020-09" db="EMBL/GenBank/DDBJ databases">
        <authorList>
            <person name="Sun Q."/>
            <person name="Zhou Y."/>
        </authorList>
    </citation>
    <scope>NUCLEOTIDE SEQUENCE</scope>
    <source>
        <strain evidence="4">CGMCC 1.12777</strain>
    </source>
</reference>
<dbReference type="EMBL" id="BMFV01000064">
    <property type="protein sequence ID" value="GGH89030.1"/>
    <property type="molecule type" value="Genomic_DNA"/>
</dbReference>
<keyword evidence="2" id="KW-0472">Membrane</keyword>
<feature type="domain" description="DUF1510" evidence="3">
    <location>
        <begin position="125"/>
        <end position="212"/>
    </location>
</feature>
<keyword evidence="2" id="KW-1133">Transmembrane helix</keyword>
<name>A0A8J3A2M1_9BACL</name>
<reference evidence="4" key="1">
    <citation type="journal article" date="2014" name="Int. J. Syst. Evol. Microbiol.">
        <title>Complete genome sequence of Corynebacterium casei LMG S-19264T (=DSM 44701T), isolated from a smear-ripened cheese.</title>
        <authorList>
            <consortium name="US DOE Joint Genome Institute (JGI-PGF)"/>
            <person name="Walter F."/>
            <person name="Albersmeier A."/>
            <person name="Kalinowski J."/>
            <person name="Ruckert C."/>
        </authorList>
    </citation>
    <scope>NUCLEOTIDE SEQUENCE</scope>
    <source>
        <strain evidence="4">CGMCC 1.12777</strain>
    </source>
</reference>
<feature type="compositionally biased region" description="Polar residues" evidence="1">
    <location>
        <begin position="97"/>
        <end position="109"/>
    </location>
</feature>
<dbReference type="Pfam" id="PF07423">
    <property type="entry name" value="DUF1510"/>
    <property type="match status" value="1"/>
</dbReference>
<comment type="caution">
    <text evidence="4">The sequence shown here is derived from an EMBL/GenBank/DDBJ whole genome shotgun (WGS) entry which is preliminary data.</text>
</comment>